<keyword evidence="1" id="KW-1133">Transmembrane helix</keyword>
<gene>
    <name evidence="2" type="ORF">F2P81_003448</name>
</gene>
<comment type="caution">
    <text evidence="2">The sequence shown here is derived from an EMBL/GenBank/DDBJ whole genome shotgun (WGS) entry which is preliminary data.</text>
</comment>
<keyword evidence="1" id="KW-0472">Membrane</keyword>
<proteinExistence type="predicted"/>
<evidence type="ECO:0000313" key="2">
    <source>
        <dbReference type="EMBL" id="KAF0044290.1"/>
    </source>
</evidence>
<accession>A0A6A4TKZ1</accession>
<evidence type="ECO:0000256" key="1">
    <source>
        <dbReference type="SAM" id="Phobius"/>
    </source>
</evidence>
<reference evidence="2 3" key="1">
    <citation type="submission" date="2019-06" db="EMBL/GenBank/DDBJ databases">
        <title>Draft genomes of female and male turbot (Scophthalmus maximus).</title>
        <authorList>
            <person name="Xu H."/>
            <person name="Xu X.-W."/>
            <person name="Shao C."/>
            <person name="Chen S."/>
        </authorList>
    </citation>
    <scope>NUCLEOTIDE SEQUENCE [LARGE SCALE GENOMIC DNA]</scope>
    <source>
        <strain evidence="2">Ysfricsl-2016a</strain>
        <tissue evidence="2">Blood</tissue>
    </source>
</reference>
<feature type="transmembrane region" description="Helical" evidence="1">
    <location>
        <begin position="36"/>
        <end position="60"/>
    </location>
</feature>
<sequence length="206" mass="23376">MCEGPARSRRCCGDSDCRAPRQMLRFRANTRAGRPYYKLISAFKLFFNVAIIFFLSLGFFSRQYENTQHKKRNNPDGISNTQPYASTAAKQINACHVFDGRVSVRHVGEVSFDCGRQCDDSENRGCRAICRRSLDKFILCTAVIHEIHTKKNAPECDFCQYQILSKTQDESVETILVSGTDDNTEPHEELHIAAAGESIMWVLPEN</sequence>
<protein>
    <submittedName>
        <fullName evidence="2">Uncharacterized protein</fullName>
    </submittedName>
</protein>
<dbReference type="AlphaFoldDB" id="A0A6A4TKZ1"/>
<dbReference type="EMBL" id="VEVO01000003">
    <property type="protein sequence ID" value="KAF0044290.1"/>
    <property type="molecule type" value="Genomic_DNA"/>
</dbReference>
<dbReference type="Proteomes" id="UP000438429">
    <property type="component" value="Unassembled WGS sequence"/>
</dbReference>
<name>A0A6A4TKZ1_SCOMX</name>
<organism evidence="2 3">
    <name type="scientific">Scophthalmus maximus</name>
    <name type="common">Turbot</name>
    <name type="synonym">Psetta maxima</name>
    <dbReference type="NCBI Taxonomy" id="52904"/>
    <lineage>
        <taxon>Eukaryota</taxon>
        <taxon>Metazoa</taxon>
        <taxon>Chordata</taxon>
        <taxon>Craniata</taxon>
        <taxon>Vertebrata</taxon>
        <taxon>Euteleostomi</taxon>
        <taxon>Actinopterygii</taxon>
        <taxon>Neopterygii</taxon>
        <taxon>Teleostei</taxon>
        <taxon>Neoteleostei</taxon>
        <taxon>Acanthomorphata</taxon>
        <taxon>Carangaria</taxon>
        <taxon>Pleuronectiformes</taxon>
        <taxon>Pleuronectoidei</taxon>
        <taxon>Scophthalmidae</taxon>
        <taxon>Scophthalmus</taxon>
    </lineage>
</organism>
<evidence type="ECO:0000313" key="3">
    <source>
        <dbReference type="Proteomes" id="UP000438429"/>
    </source>
</evidence>
<keyword evidence="1" id="KW-0812">Transmembrane</keyword>